<evidence type="ECO:0000313" key="4">
    <source>
        <dbReference type="EnsemblPlants" id="AES88492"/>
    </source>
</evidence>
<accession>G7JM59</accession>
<dbReference type="HOGENOM" id="CLU_951127_0_0_1"/>
<dbReference type="Gramene" id="rna22905">
    <property type="protein sequence ID" value="RHN60574.1"/>
    <property type="gene ID" value="gene22905"/>
</dbReference>
<organism evidence="2 5">
    <name type="scientific">Medicago truncatula</name>
    <name type="common">Barrel medic</name>
    <name type="synonym">Medicago tribuloides</name>
    <dbReference type="NCBI Taxonomy" id="3880"/>
    <lineage>
        <taxon>Eukaryota</taxon>
        <taxon>Viridiplantae</taxon>
        <taxon>Streptophyta</taxon>
        <taxon>Embryophyta</taxon>
        <taxon>Tracheophyta</taxon>
        <taxon>Spermatophyta</taxon>
        <taxon>Magnoliopsida</taxon>
        <taxon>eudicotyledons</taxon>
        <taxon>Gunneridae</taxon>
        <taxon>Pentapetalae</taxon>
        <taxon>rosids</taxon>
        <taxon>fabids</taxon>
        <taxon>Fabales</taxon>
        <taxon>Fabaceae</taxon>
        <taxon>Papilionoideae</taxon>
        <taxon>50 kb inversion clade</taxon>
        <taxon>NPAAA clade</taxon>
        <taxon>Hologalegina</taxon>
        <taxon>IRL clade</taxon>
        <taxon>Trifolieae</taxon>
        <taxon>Medicago</taxon>
    </lineage>
</organism>
<reference evidence="4" key="3">
    <citation type="submission" date="2015-04" db="UniProtKB">
        <authorList>
            <consortium name="EnsemblPlants"/>
        </authorList>
    </citation>
    <scope>IDENTIFICATION</scope>
    <source>
        <strain evidence="4">cv. Jemalong A17</strain>
    </source>
</reference>
<sequence>MSAFIKFKFRGQNGPTKETDFGNKRGPHPCQNVSGPGMTYVNLPGVFLGLVPEKFARGFKTLSKSLAKGNVSCSVCANKYCEESVKSDPEQEPKEEDKRDLTKEEDNWEKEEKSEEEEEDNWEKAGESQEDSEYSDDEELGLMYENDPRPFMYTRRSDGQVFMNKAWLDRETKVREYNELCSGLSVYDAISPPLDCDISGGIVPLDLDEDVLPTLEKLCNVALNKQAPTFVFHNVVKCTHPAATDLTAGRVYYITFQATDKGKPDLTTFQTHVVQDPGVDIVDVDVKKFLIKT</sequence>
<dbReference type="PANTHER" id="PTHR31228">
    <property type="entry name" value="CYSTATIN/MONELLIN SUPERFAMILY PROTEIN"/>
    <property type="match status" value="1"/>
</dbReference>
<gene>
    <name evidence="4" type="primary">11421309</name>
    <name evidence="2" type="ordered locus">MTR_4g055800</name>
    <name evidence="3" type="ORF">MtrunA17_Chr4g0027321</name>
</gene>
<evidence type="ECO:0000313" key="3">
    <source>
        <dbReference type="EMBL" id="RHN60574.1"/>
    </source>
</evidence>
<dbReference type="EMBL" id="PSQE01000004">
    <property type="protein sequence ID" value="RHN60574.1"/>
    <property type="molecule type" value="Genomic_DNA"/>
</dbReference>
<keyword evidence="5" id="KW-1185">Reference proteome</keyword>
<reference evidence="3" key="4">
    <citation type="journal article" date="2018" name="Nat. Plants">
        <title>Whole-genome landscape of Medicago truncatula symbiotic genes.</title>
        <authorList>
            <person name="Pecrix Y."/>
            <person name="Gamas P."/>
            <person name="Carrere S."/>
        </authorList>
    </citation>
    <scope>NUCLEOTIDE SEQUENCE</scope>
    <source>
        <tissue evidence="3">Leaves</tissue>
    </source>
</reference>
<evidence type="ECO:0000256" key="1">
    <source>
        <dbReference type="SAM" id="MobiDB-lite"/>
    </source>
</evidence>
<name>G7JM59_MEDTR</name>
<dbReference type="Proteomes" id="UP000265566">
    <property type="component" value="Chromosome 4"/>
</dbReference>
<dbReference type="PANTHER" id="PTHR31228:SF22">
    <property type="entry name" value="CYSTATIN_MONELLIN SUPERFAMILY PROTEIN"/>
    <property type="match status" value="1"/>
</dbReference>
<dbReference type="EMBL" id="CM001220">
    <property type="protein sequence ID" value="AES88492.2"/>
    <property type="molecule type" value="Genomic_DNA"/>
</dbReference>
<feature type="compositionally biased region" description="Acidic residues" evidence="1">
    <location>
        <begin position="128"/>
        <end position="139"/>
    </location>
</feature>
<dbReference type="PaxDb" id="3880-AES88492"/>
<dbReference type="Proteomes" id="UP000002051">
    <property type="component" value="Chromosome 4"/>
</dbReference>
<proteinExistence type="predicted"/>
<feature type="region of interest" description="Disordered" evidence="1">
    <location>
        <begin position="84"/>
        <end position="139"/>
    </location>
</feature>
<dbReference type="AlphaFoldDB" id="G7JM59"/>
<evidence type="ECO:0000313" key="5">
    <source>
        <dbReference type="Proteomes" id="UP000002051"/>
    </source>
</evidence>
<evidence type="ECO:0008006" key="6">
    <source>
        <dbReference type="Google" id="ProtNLM"/>
    </source>
</evidence>
<protein>
    <recommendedName>
        <fullName evidence="6">Cystatin domain-containing protein</fullName>
    </recommendedName>
</protein>
<dbReference type="KEGG" id="mtr:11421309"/>
<dbReference type="EnsemblPlants" id="AES88492">
    <property type="protein sequence ID" value="AES88492"/>
    <property type="gene ID" value="MTR_4g055800"/>
</dbReference>
<accession>A0A0C3WWX4</accession>
<reference evidence="2 5" key="1">
    <citation type="journal article" date="2011" name="Nature">
        <title>The Medicago genome provides insight into the evolution of rhizobial symbioses.</title>
        <authorList>
            <person name="Young N.D."/>
            <person name="Debelle F."/>
            <person name="Oldroyd G.E."/>
            <person name="Geurts R."/>
            <person name="Cannon S.B."/>
            <person name="Udvardi M.K."/>
            <person name="Benedito V.A."/>
            <person name="Mayer K.F."/>
            <person name="Gouzy J."/>
            <person name="Schoof H."/>
            <person name="Van de Peer Y."/>
            <person name="Proost S."/>
            <person name="Cook D.R."/>
            <person name="Meyers B.C."/>
            <person name="Spannagl M."/>
            <person name="Cheung F."/>
            <person name="De Mita S."/>
            <person name="Krishnakumar V."/>
            <person name="Gundlach H."/>
            <person name="Zhou S."/>
            <person name="Mudge J."/>
            <person name="Bharti A.K."/>
            <person name="Murray J.D."/>
            <person name="Naoumkina M.A."/>
            <person name="Rosen B."/>
            <person name="Silverstein K.A."/>
            <person name="Tang H."/>
            <person name="Rombauts S."/>
            <person name="Zhao P.X."/>
            <person name="Zhou P."/>
            <person name="Barbe V."/>
            <person name="Bardou P."/>
            <person name="Bechner M."/>
            <person name="Bellec A."/>
            <person name="Berger A."/>
            <person name="Berges H."/>
            <person name="Bidwell S."/>
            <person name="Bisseling T."/>
            <person name="Choisne N."/>
            <person name="Couloux A."/>
            <person name="Denny R."/>
            <person name="Deshpande S."/>
            <person name="Dai X."/>
            <person name="Doyle J.J."/>
            <person name="Dudez A.M."/>
            <person name="Farmer A.D."/>
            <person name="Fouteau S."/>
            <person name="Franken C."/>
            <person name="Gibelin C."/>
            <person name="Gish J."/>
            <person name="Goldstein S."/>
            <person name="Gonzalez A.J."/>
            <person name="Green P.J."/>
            <person name="Hallab A."/>
            <person name="Hartog M."/>
            <person name="Hua A."/>
            <person name="Humphray S.J."/>
            <person name="Jeong D.H."/>
            <person name="Jing Y."/>
            <person name="Jocker A."/>
            <person name="Kenton S.M."/>
            <person name="Kim D.J."/>
            <person name="Klee K."/>
            <person name="Lai H."/>
            <person name="Lang C."/>
            <person name="Lin S."/>
            <person name="Macmil S.L."/>
            <person name="Magdelenat G."/>
            <person name="Matthews L."/>
            <person name="McCorrison J."/>
            <person name="Monaghan E.L."/>
            <person name="Mun J.H."/>
            <person name="Najar F.Z."/>
            <person name="Nicholson C."/>
            <person name="Noirot C."/>
            <person name="O'Bleness M."/>
            <person name="Paule C.R."/>
            <person name="Poulain J."/>
            <person name="Prion F."/>
            <person name="Qin B."/>
            <person name="Qu C."/>
            <person name="Retzel E.F."/>
            <person name="Riddle C."/>
            <person name="Sallet E."/>
            <person name="Samain S."/>
            <person name="Samson N."/>
            <person name="Sanders I."/>
            <person name="Saurat O."/>
            <person name="Scarpelli C."/>
            <person name="Schiex T."/>
            <person name="Segurens B."/>
            <person name="Severin A.J."/>
            <person name="Sherrier D.J."/>
            <person name="Shi R."/>
            <person name="Sims S."/>
            <person name="Singer S.R."/>
            <person name="Sinharoy S."/>
            <person name="Sterck L."/>
            <person name="Viollet A."/>
            <person name="Wang B.B."/>
            <person name="Wang K."/>
            <person name="Wang M."/>
            <person name="Wang X."/>
            <person name="Warfsmann J."/>
            <person name="Weissenbach J."/>
            <person name="White D.D."/>
            <person name="White J.D."/>
            <person name="Wiley G.B."/>
            <person name="Wincker P."/>
            <person name="Xing Y."/>
            <person name="Yang L."/>
            <person name="Yao Z."/>
            <person name="Ying F."/>
            <person name="Zhai J."/>
            <person name="Zhou L."/>
            <person name="Zuber A."/>
            <person name="Denarie J."/>
            <person name="Dixon R.A."/>
            <person name="May G.D."/>
            <person name="Schwartz D.C."/>
            <person name="Rogers J."/>
            <person name="Quetier F."/>
            <person name="Town C.D."/>
            <person name="Roe B.A."/>
        </authorList>
    </citation>
    <scope>NUCLEOTIDE SEQUENCE [LARGE SCALE GENOMIC DNA]</scope>
    <source>
        <strain evidence="2">A17</strain>
        <strain evidence="4 5">cv. Jemalong A17</strain>
    </source>
</reference>
<feature type="compositionally biased region" description="Basic and acidic residues" evidence="1">
    <location>
        <begin position="84"/>
        <end position="113"/>
    </location>
</feature>
<reference evidence="2 5" key="2">
    <citation type="journal article" date="2014" name="BMC Genomics">
        <title>An improved genome release (version Mt4.0) for the model legume Medicago truncatula.</title>
        <authorList>
            <person name="Tang H."/>
            <person name="Krishnakumar V."/>
            <person name="Bidwell S."/>
            <person name="Rosen B."/>
            <person name="Chan A."/>
            <person name="Zhou S."/>
            <person name="Gentzbittel L."/>
            <person name="Childs K.L."/>
            <person name="Yandell M."/>
            <person name="Gundlach H."/>
            <person name="Mayer K.F."/>
            <person name="Schwartz D.C."/>
            <person name="Town C.D."/>
        </authorList>
    </citation>
    <scope>GENOME REANNOTATION</scope>
    <source>
        <strain evidence="4 5">cv. Jemalong A17</strain>
    </source>
</reference>
<evidence type="ECO:0000313" key="2">
    <source>
        <dbReference type="EMBL" id="AES88492.2"/>
    </source>
</evidence>